<feature type="transmembrane region" description="Helical" evidence="1">
    <location>
        <begin position="99"/>
        <end position="116"/>
    </location>
</feature>
<dbReference type="RefSeq" id="WP_136842761.1">
    <property type="nucleotide sequence ID" value="NZ_SWBR01000004.1"/>
</dbReference>
<proteinExistence type="predicted"/>
<dbReference type="AlphaFoldDB" id="A0A4U1CMR8"/>
<dbReference type="PROSITE" id="PS51257">
    <property type="entry name" value="PROKAR_LIPOPROTEIN"/>
    <property type="match status" value="1"/>
</dbReference>
<dbReference type="EMBL" id="SWBR01000004">
    <property type="protein sequence ID" value="TKC06613.1"/>
    <property type="molecule type" value="Genomic_DNA"/>
</dbReference>
<accession>A0A4U1CMR8</accession>
<keyword evidence="1" id="KW-1133">Transmembrane helix</keyword>
<keyword evidence="1" id="KW-0812">Transmembrane</keyword>
<feature type="transmembrane region" description="Helical" evidence="1">
    <location>
        <begin position="128"/>
        <end position="150"/>
    </location>
</feature>
<name>A0A4U1CMR8_9SPHI</name>
<evidence type="ECO:0008006" key="4">
    <source>
        <dbReference type="Google" id="ProtNLM"/>
    </source>
</evidence>
<sequence length="203" mass="23249">MRNAPSLKQIKRIPYLFLAFILSIVILIVCACIGSINQTEILNVNTKNLKAKTYRNIEIEENEFQTGTEGRLYWKVKNIKEAFLVIAADRDGTTNIYDLFYLLILDIALFVMMFKMKEDTVFSDQVGMGLKAIAFAVILYPGIILIAYRFSSVCIEELTAGKFTAQFRSLNIPKYLIIGYLIFFMIPFVKKGKSLQQEQELTI</sequence>
<dbReference type="Proteomes" id="UP000309488">
    <property type="component" value="Unassembled WGS sequence"/>
</dbReference>
<comment type="caution">
    <text evidence="2">The sequence shown here is derived from an EMBL/GenBank/DDBJ whole genome shotgun (WGS) entry which is preliminary data.</text>
</comment>
<dbReference type="OrthoDB" id="9988296at2"/>
<evidence type="ECO:0000313" key="3">
    <source>
        <dbReference type="Proteomes" id="UP000309488"/>
    </source>
</evidence>
<feature type="transmembrane region" description="Helical" evidence="1">
    <location>
        <begin position="12"/>
        <end position="36"/>
    </location>
</feature>
<feature type="transmembrane region" description="Helical" evidence="1">
    <location>
        <begin position="170"/>
        <end position="189"/>
    </location>
</feature>
<organism evidence="2 3">
    <name type="scientific">Pedobacter polaris</name>
    <dbReference type="NCBI Taxonomy" id="2571273"/>
    <lineage>
        <taxon>Bacteria</taxon>
        <taxon>Pseudomonadati</taxon>
        <taxon>Bacteroidota</taxon>
        <taxon>Sphingobacteriia</taxon>
        <taxon>Sphingobacteriales</taxon>
        <taxon>Sphingobacteriaceae</taxon>
        <taxon>Pedobacter</taxon>
    </lineage>
</organism>
<evidence type="ECO:0000313" key="2">
    <source>
        <dbReference type="EMBL" id="TKC06613.1"/>
    </source>
</evidence>
<evidence type="ECO:0000256" key="1">
    <source>
        <dbReference type="SAM" id="Phobius"/>
    </source>
</evidence>
<keyword evidence="3" id="KW-1185">Reference proteome</keyword>
<reference evidence="2 3" key="1">
    <citation type="submission" date="2019-04" db="EMBL/GenBank/DDBJ databases">
        <title>Pedobacter sp. RP-3-22 sp. nov., isolated from Arctic soil.</title>
        <authorList>
            <person name="Dahal R.H."/>
            <person name="Kim D.-U."/>
        </authorList>
    </citation>
    <scope>NUCLEOTIDE SEQUENCE [LARGE SCALE GENOMIC DNA]</scope>
    <source>
        <strain evidence="2 3">RP-3-22</strain>
    </source>
</reference>
<protein>
    <recommendedName>
        <fullName evidence="4">DUF2975 domain-containing protein</fullName>
    </recommendedName>
</protein>
<keyword evidence="1" id="KW-0472">Membrane</keyword>
<gene>
    <name evidence="2" type="ORF">FA048_15515</name>
</gene>